<reference evidence="4 5" key="1">
    <citation type="submission" date="2023-11" db="EMBL/GenBank/DDBJ databases">
        <authorList>
            <person name="Xu M."/>
            <person name="Jiang T."/>
        </authorList>
    </citation>
    <scope>NUCLEOTIDE SEQUENCE [LARGE SCALE GENOMIC DNA]</scope>
    <source>
        <strain evidence="4 5">SD</strain>
    </source>
</reference>
<evidence type="ECO:0000313" key="5">
    <source>
        <dbReference type="Proteomes" id="UP001277761"/>
    </source>
</evidence>
<comment type="similarity">
    <text evidence="1">Belongs to the short-chain dehydrogenases/reductases (SDR) family.</text>
</comment>
<keyword evidence="2" id="KW-0560">Oxidoreductase</keyword>
<dbReference type="InterPro" id="IPR036291">
    <property type="entry name" value="NAD(P)-bd_dom_sf"/>
</dbReference>
<comment type="caution">
    <text evidence="4">The sequence shown here is derived from an EMBL/GenBank/DDBJ whole genome shotgun (WGS) entry which is preliminary data.</text>
</comment>
<dbReference type="InterPro" id="IPR057326">
    <property type="entry name" value="KR_dom"/>
</dbReference>
<dbReference type="PRINTS" id="PR00081">
    <property type="entry name" value="GDHRDH"/>
</dbReference>
<evidence type="ECO:0000256" key="2">
    <source>
        <dbReference type="ARBA" id="ARBA00023002"/>
    </source>
</evidence>
<dbReference type="Pfam" id="PF13561">
    <property type="entry name" value="adh_short_C2"/>
    <property type="match status" value="1"/>
</dbReference>
<evidence type="ECO:0000256" key="1">
    <source>
        <dbReference type="ARBA" id="ARBA00006484"/>
    </source>
</evidence>
<dbReference type="InterPro" id="IPR002347">
    <property type="entry name" value="SDR_fam"/>
</dbReference>
<sequence length="264" mass="27112">MDLELRGHAIVVTGATSGIGAAVAARLADEGARLLLVARDEQRLRAALGTLPGGPHATLAQDVTAPDAGRRIVAAHLDRVGRLDGAVLCAGASRRAGVAELTEEDWRTQWELNVLAAHRFLLDAADPLAAADGGGRVVLVSSSSGKRPSPSNMAYGVGKSAQLALSRAWAEHLAPRGVRVNAVAPGPIDSEMWLAPGGLADQAAEAAGIDRDEALARARARVPLGRFGRPEEIADAIALLVSPRAGFATGAAWSVDGGSVPSFL</sequence>
<name>A0ABU4VFZ7_9ACTN</name>
<accession>A0ABU4VFZ7</accession>
<dbReference type="Gene3D" id="3.40.50.720">
    <property type="entry name" value="NAD(P)-binding Rossmann-like Domain"/>
    <property type="match status" value="1"/>
</dbReference>
<dbReference type="EMBL" id="JAXAVX010000001">
    <property type="protein sequence ID" value="MDX8150629.1"/>
    <property type="molecule type" value="Genomic_DNA"/>
</dbReference>
<dbReference type="PANTHER" id="PTHR42760">
    <property type="entry name" value="SHORT-CHAIN DEHYDROGENASES/REDUCTASES FAMILY MEMBER"/>
    <property type="match status" value="1"/>
</dbReference>
<protein>
    <submittedName>
        <fullName evidence="4">SDR family oxidoreductase</fullName>
    </submittedName>
</protein>
<dbReference type="PANTHER" id="PTHR42760:SF133">
    <property type="entry name" value="3-OXOACYL-[ACYL-CARRIER-PROTEIN] REDUCTASE"/>
    <property type="match status" value="1"/>
</dbReference>
<gene>
    <name evidence="4" type="ORF">SK069_03405</name>
</gene>
<feature type="domain" description="Ketoreductase" evidence="3">
    <location>
        <begin position="8"/>
        <end position="191"/>
    </location>
</feature>
<dbReference type="SUPFAM" id="SSF51735">
    <property type="entry name" value="NAD(P)-binding Rossmann-fold domains"/>
    <property type="match status" value="1"/>
</dbReference>
<evidence type="ECO:0000313" key="4">
    <source>
        <dbReference type="EMBL" id="MDX8150629.1"/>
    </source>
</evidence>
<dbReference type="RefSeq" id="WP_319952774.1">
    <property type="nucleotide sequence ID" value="NZ_JAXAVX010000001.1"/>
</dbReference>
<dbReference type="Proteomes" id="UP001277761">
    <property type="component" value="Unassembled WGS sequence"/>
</dbReference>
<dbReference type="SMART" id="SM00822">
    <property type="entry name" value="PKS_KR"/>
    <property type="match status" value="1"/>
</dbReference>
<organism evidence="4 5">
    <name type="scientific">Patulibacter brassicae</name>
    <dbReference type="NCBI Taxonomy" id="1705717"/>
    <lineage>
        <taxon>Bacteria</taxon>
        <taxon>Bacillati</taxon>
        <taxon>Actinomycetota</taxon>
        <taxon>Thermoleophilia</taxon>
        <taxon>Solirubrobacterales</taxon>
        <taxon>Patulibacteraceae</taxon>
        <taxon>Patulibacter</taxon>
    </lineage>
</organism>
<evidence type="ECO:0000259" key="3">
    <source>
        <dbReference type="SMART" id="SM00822"/>
    </source>
</evidence>
<proteinExistence type="inferred from homology"/>
<keyword evidence="5" id="KW-1185">Reference proteome</keyword>